<feature type="compositionally biased region" description="Polar residues" evidence="1">
    <location>
        <begin position="377"/>
        <end position="397"/>
    </location>
</feature>
<organism evidence="3 4">
    <name type="scientific">Phyllobacterium ifriqiyense</name>
    <dbReference type="NCBI Taxonomy" id="314238"/>
    <lineage>
        <taxon>Bacteria</taxon>
        <taxon>Pseudomonadati</taxon>
        <taxon>Pseudomonadota</taxon>
        <taxon>Alphaproteobacteria</taxon>
        <taxon>Hyphomicrobiales</taxon>
        <taxon>Phyllobacteriaceae</taxon>
        <taxon>Phyllobacterium</taxon>
    </lineage>
</organism>
<dbReference type="InterPro" id="IPR038610">
    <property type="entry name" value="FliK-like_C_sf"/>
</dbReference>
<evidence type="ECO:0000259" key="2">
    <source>
        <dbReference type="Pfam" id="PF02120"/>
    </source>
</evidence>
<dbReference type="Proteomes" id="UP001237780">
    <property type="component" value="Unassembled WGS sequence"/>
</dbReference>
<accession>A0ABU0S4J1</accession>
<comment type="caution">
    <text evidence="3">The sequence shown here is derived from an EMBL/GenBank/DDBJ whole genome shotgun (WGS) entry which is preliminary data.</text>
</comment>
<evidence type="ECO:0000313" key="4">
    <source>
        <dbReference type="Proteomes" id="UP001237780"/>
    </source>
</evidence>
<feature type="region of interest" description="Disordered" evidence="1">
    <location>
        <begin position="53"/>
        <end position="84"/>
    </location>
</feature>
<reference evidence="3 4" key="1">
    <citation type="submission" date="2023-07" db="EMBL/GenBank/DDBJ databases">
        <title>Comparative genomics of wheat-associated soil bacteria to identify genetic determinants of phenazine resistance.</title>
        <authorList>
            <person name="Mouncey N."/>
        </authorList>
    </citation>
    <scope>NUCLEOTIDE SEQUENCE [LARGE SCALE GENOMIC DNA]</scope>
    <source>
        <strain evidence="3 4">W4I11</strain>
    </source>
</reference>
<feature type="compositionally biased region" description="Basic and acidic residues" evidence="1">
    <location>
        <begin position="154"/>
        <end position="165"/>
    </location>
</feature>
<dbReference type="Pfam" id="PF02120">
    <property type="entry name" value="Flg_hook"/>
    <property type="match status" value="1"/>
</dbReference>
<feature type="domain" description="Flagellar hook-length control protein-like C-terminal" evidence="2">
    <location>
        <begin position="279"/>
        <end position="344"/>
    </location>
</feature>
<dbReference type="Gene3D" id="3.30.750.140">
    <property type="match status" value="1"/>
</dbReference>
<dbReference type="EMBL" id="JAUSZT010000002">
    <property type="protein sequence ID" value="MDQ0995673.1"/>
    <property type="molecule type" value="Genomic_DNA"/>
</dbReference>
<dbReference type="RefSeq" id="WP_307277300.1">
    <property type="nucleotide sequence ID" value="NZ_JAUSZT010000002.1"/>
</dbReference>
<feature type="region of interest" description="Disordered" evidence="1">
    <location>
        <begin position="353"/>
        <end position="397"/>
    </location>
</feature>
<feature type="region of interest" description="Disordered" evidence="1">
    <location>
        <begin position="154"/>
        <end position="196"/>
    </location>
</feature>
<sequence length="426" mass="44815">MTIGSNMPFKLKLQTPVRATKEETQGNFQEMPGAKELQPNFGSLLEAVKPHRKSVLNHIPGDEKSAGPDSPPDHRDEESMSLTQSAFPQPIIALEQMLDRRQGDKTAFPPDTLIDQQGLQGAVSVTDSDAAELTLGNDDIPPQTDAADVLADKEQAPKQVPERSGRLSVSSAPPIPEQASSEPAMPSPVSAKQQEINGASSAIASKAVKPEKQNSNPVTETLQDVIAASDTNTFQQAAPSLPQATAKPLMGNIAMVTVPANSPAVTGIEVVSDRTTGAARTLVIQLQPVELGTVTARLRLTSEGMHIQIAAASTAMAEHLSNDREALGKALHSAGVTDDASNVTISIIDRSQAGAGNPQAGQQNLNGQDPQQLGARGNNQGQSGFQNTPENRTTHQSFSADVAPDDHVELPAKPGAQIRSLRGLVV</sequence>
<evidence type="ECO:0000313" key="3">
    <source>
        <dbReference type="EMBL" id="MDQ0995673.1"/>
    </source>
</evidence>
<proteinExistence type="predicted"/>
<evidence type="ECO:0000256" key="1">
    <source>
        <dbReference type="SAM" id="MobiDB-lite"/>
    </source>
</evidence>
<feature type="compositionally biased region" description="Low complexity" evidence="1">
    <location>
        <begin position="353"/>
        <end position="368"/>
    </location>
</feature>
<keyword evidence="4" id="KW-1185">Reference proteome</keyword>
<feature type="region of interest" description="Disordered" evidence="1">
    <location>
        <begin position="1"/>
        <end position="26"/>
    </location>
</feature>
<feature type="compositionally biased region" description="Basic and acidic residues" evidence="1">
    <location>
        <begin position="60"/>
        <end position="78"/>
    </location>
</feature>
<name>A0ABU0S4J1_9HYPH</name>
<protein>
    <submittedName>
        <fullName evidence="3">Chemotaxis protein MotD</fullName>
    </submittedName>
</protein>
<gene>
    <name evidence="3" type="ORF">QFZ34_000850</name>
</gene>
<dbReference type="InterPro" id="IPR021136">
    <property type="entry name" value="Flagellar_hook_control-like_C"/>
</dbReference>